<feature type="region of interest" description="Disordered" evidence="1">
    <location>
        <begin position="1"/>
        <end position="24"/>
    </location>
</feature>
<dbReference type="EMBL" id="VOQS01000001">
    <property type="protein sequence ID" value="TXC89141.1"/>
    <property type="molecule type" value="Genomic_DNA"/>
</dbReference>
<comment type="caution">
    <text evidence="2">The sequence shown here is derived from an EMBL/GenBank/DDBJ whole genome shotgun (WGS) entry which is preliminary data.</text>
</comment>
<name>A0A5C6VX16_9BURK</name>
<organism evidence="2 3">
    <name type="scientific">Paraburkholderia azotifigens</name>
    <dbReference type="NCBI Taxonomy" id="2057004"/>
    <lineage>
        <taxon>Bacteria</taxon>
        <taxon>Pseudomonadati</taxon>
        <taxon>Pseudomonadota</taxon>
        <taxon>Betaproteobacteria</taxon>
        <taxon>Burkholderiales</taxon>
        <taxon>Burkholderiaceae</taxon>
        <taxon>Paraburkholderia</taxon>
    </lineage>
</organism>
<feature type="region of interest" description="Disordered" evidence="1">
    <location>
        <begin position="36"/>
        <end position="64"/>
    </location>
</feature>
<feature type="compositionally biased region" description="Basic and acidic residues" evidence="1">
    <location>
        <begin position="1"/>
        <end position="10"/>
    </location>
</feature>
<evidence type="ECO:0000256" key="1">
    <source>
        <dbReference type="SAM" id="MobiDB-lite"/>
    </source>
</evidence>
<protein>
    <submittedName>
        <fullName evidence="2">Uncharacterized protein</fullName>
    </submittedName>
</protein>
<accession>A0A5C6VX16</accession>
<sequence length="64" mass="6973">MEGERGRKETAILPPIASAPPAPRAAMQRAKCARRRDARERARSAACPGLPEGHLRQVRPSKMG</sequence>
<evidence type="ECO:0000313" key="3">
    <source>
        <dbReference type="Proteomes" id="UP000321776"/>
    </source>
</evidence>
<dbReference type="Proteomes" id="UP000321776">
    <property type="component" value="Unassembled WGS sequence"/>
</dbReference>
<proteinExistence type="predicted"/>
<reference evidence="2 3" key="1">
    <citation type="journal article" date="2018" name="Int. J. Syst. Evol. Microbiol.">
        <title>Paraburkholderia azotifigens sp. nov., a nitrogen-fixing bacterium isolated from paddy soil.</title>
        <authorList>
            <person name="Choi G.M."/>
            <person name="Im W.T."/>
        </authorList>
    </citation>
    <scope>NUCLEOTIDE SEQUENCE [LARGE SCALE GENOMIC DNA]</scope>
    <source>
        <strain evidence="2 3">NF 2-5-3</strain>
    </source>
</reference>
<evidence type="ECO:0000313" key="2">
    <source>
        <dbReference type="EMBL" id="TXC89141.1"/>
    </source>
</evidence>
<gene>
    <name evidence="2" type="ORF">FRZ40_07520</name>
</gene>
<dbReference type="AlphaFoldDB" id="A0A5C6VX16"/>